<dbReference type="GO" id="GO:0003676">
    <property type="term" value="F:nucleic acid binding"/>
    <property type="evidence" value="ECO:0007669"/>
    <property type="project" value="InterPro"/>
</dbReference>
<dbReference type="InterPro" id="IPR012337">
    <property type="entry name" value="RNaseH-like_sf"/>
</dbReference>
<dbReference type="AlphaFoldDB" id="A0A0G1WGK7"/>
<dbReference type="EMBL" id="LCPB01000014">
    <property type="protein sequence ID" value="KKU89458.1"/>
    <property type="molecule type" value="Genomic_DNA"/>
</dbReference>
<dbReference type="PANTHER" id="PTHR30231">
    <property type="entry name" value="DNA POLYMERASE III SUBUNIT EPSILON"/>
    <property type="match status" value="1"/>
</dbReference>
<dbReference type="SUPFAM" id="SSF53098">
    <property type="entry name" value="Ribonuclease H-like"/>
    <property type="match status" value="1"/>
</dbReference>
<evidence type="ECO:0000313" key="6">
    <source>
        <dbReference type="Proteomes" id="UP000033882"/>
    </source>
</evidence>
<dbReference type="PANTHER" id="PTHR30231:SF4">
    <property type="entry name" value="PROTEIN NEN2"/>
    <property type="match status" value="1"/>
</dbReference>
<protein>
    <submittedName>
        <fullName evidence="5">Exonuclease RNase T and DNA polymerase III</fullName>
    </submittedName>
</protein>
<dbReference type="Proteomes" id="UP000033882">
    <property type="component" value="Unassembled WGS sequence"/>
</dbReference>
<organism evidence="5 6">
    <name type="scientific">Candidatus Wolfebacteria bacterium GW2011_GWA2_47_9b</name>
    <dbReference type="NCBI Taxonomy" id="1619005"/>
    <lineage>
        <taxon>Bacteria</taxon>
        <taxon>Candidatus Wolfeibacteriota</taxon>
    </lineage>
</organism>
<keyword evidence="3 5" id="KW-0269">Exonuclease</keyword>
<evidence type="ECO:0000256" key="1">
    <source>
        <dbReference type="ARBA" id="ARBA00022722"/>
    </source>
</evidence>
<dbReference type="GO" id="GO:0008408">
    <property type="term" value="F:3'-5' exonuclease activity"/>
    <property type="evidence" value="ECO:0007669"/>
    <property type="project" value="TreeGrafter"/>
</dbReference>
<dbReference type="InterPro" id="IPR046768">
    <property type="entry name" value="ExoX-like_C"/>
</dbReference>
<dbReference type="InterPro" id="IPR013520">
    <property type="entry name" value="Ribonucl_H"/>
</dbReference>
<dbReference type="SMART" id="SM00479">
    <property type="entry name" value="EXOIII"/>
    <property type="match status" value="1"/>
</dbReference>
<evidence type="ECO:0000313" key="5">
    <source>
        <dbReference type="EMBL" id="KKU89458.1"/>
    </source>
</evidence>
<dbReference type="Gene3D" id="3.30.420.10">
    <property type="entry name" value="Ribonuclease H-like superfamily/Ribonuclease H"/>
    <property type="match status" value="1"/>
</dbReference>
<feature type="domain" description="Exonuclease" evidence="4">
    <location>
        <begin position="3"/>
        <end position="164"/>
    </location>
</feature>
<keyword evidence="2" id="KW-0378">Hydrolase</keyword>
<dbReference type="CDD" id="cd06127">
    <property type="entry name" value="DEDDh"/>
    <property type="match status" value="1"/>
</dbReference>
<evidence type="ECO:0000256" key="3">
    <source>
        <dbReference type="ARBA" id="ARBA00022839"/>
    </source>
</evidence>
<dbReference type="Pfam" id="PF20600">
    <property type="entry name" value="ExoX-like_C"/>
    <property type="match status" value="1"/>
</dbReference>
<proteinExistence type="predicted"/>
<keyword evidence="1" id="KW-0540">Nuclease</keyword>
<name>A0A0G1WGK7_9BACT</name>
<reference evidence="5 6" key="1">
    <citation type="journal article" date="2015" name="Nature">
        <title>rRNA introns, odd ribosomes, and small enigmatic genomes across a large radiation of phyla.</title>
        <authorList>
            <person name="Brown C.T."/>
            <person name="Hug L.A."/>
            <person name="Thomas B.C."/>
            <person name="Sharon I."/>
            <person name="Castelle C.J."/>
            <person name="Singh A."/>
            <person name="Wilkins M.J."/>
            <person name="Williams K.H."/>
            <person name="Banfield J.F."/>
        </authorList>
    </citation>
    <scope>NUCLEOTIDE SEQUENCE [LARGE SCALE GENOMIC DNA]</scope>
</reference>
<dbReference type="Pfam" id="PF00929">
    <property type="entry name" value="RNase_T"/>
    <property type="match status" value="1"/>
</dbReference>
<sequence>MNKLIFLDTETTGNDVAKDRLCQVCYKYEDYYRVGFFKPPVPISVKAMSITHITNKMVQDKEPFADSTMRAELQQLLDEGILVAHNAPFDTAILQAEGMRVPRYICTFRVARSLDDEAVIPEYNLQYLRYYLDLDIEDANAHDAEGDVKVLAALFDRLFAKLKATGLSEEEAIAKMIEISTTPILFKKFQFGKHNGEMIADVAKTDKGYLQWLLGQKMAEGVIDEDWVHTLQTYLK</sequence>
<evidence type="ECO:0000259" key="4">
    <source>
        <dbReference type="SMART" id="SM00479"/>
    </source>
</evidence>
<gene>
    <name evidence="5" type="ORF">UY19_C0014G0058</name>
</gene>
<dbReference type="InterPro" id="IPR036397">
    <property type="entry name" value="RNaseH_sf"/>
</dbReference>
<accession>A0A0G1WGK7</accession>
<comment type="caution">
    <text evidence="5">The sequence shown here is derived from an EMBL/GenBank/DDBJ whole genome shotgun (WGS) entry which is preliminary data.</text>
</comment>
<evidence type="ECO:0000256" key="2">
    <source>
        <dbReference type="ARBA" id="ARBA00022801"/>
    </source>
</evidence>